<dbReference type="EMBL" id="CM035417">
    <property type="protein sequence ID" value="KAH7424018.1"/>
    <property type="molecule type" value="Genomic_DNA"/>
</dbReference>
<sequence length="119" mass="13765">KLTTLEKSKQQEPKREFIKRCIWCDSLDHGSKVCESFREERAKNVVQWIDGKIFSTDRGKPVPTNFGKGGMRSYFEASSSQMFYETSSFFLKLARGQDDETEKLWDNVLTSVSKVKLLV</sequence>
<protein>
    <submittedName>
        <fullName evidence="1">Uncharacterized protein</fullName>
    </submittedName>
</protein>
<comment type="caution">
    <text evidence="1">The sequence shown here is derived from an EMBL/GenBank/DDBJ whole genome shotgun (WGS) entry which is preliminary data.</text>
</comment>
<feature type="non-terminal residue" evidence="1">
    <location>
        <position position="1"/>
    </location>
</feature>
<proteinExistence type="predicted"/>
<gene>
    <name evidence="1" type="ORF">KP509_12G085800</name>
</gene>
<accession>A0A8T2TNG3</accession>
<evidence type="ECO:0000313" key="1">
    <source>
        <dbReference type="EMBL" id="KAH7424018.1"/>
    </source>
</evidence>
<name>A0A8T2TNG3_CERRI</name>
<dbReference type="Proteomes" id="UP000825935">
    <property type="component" value="Chromosome 12"/>
</dbReference>
<dbReference type="OrthoDB" id="2001736at2759"/>
<dbReference type="AlphaFoldDB" id="A0A8T2TNG3"/>
<evidence type="ECO:0000313" key="2">
    <source>
        <dbReference type="Proteomes" id="UP000825935"/>
    </source>
</evidence>
<reference evidence="1" key="1">
    <citation type="submission" date="2021-08" db="EMBL/GenBank/DDBJ databases">
        <title>WGS assembly of Ceratopteris richardii.</title>
        <authorList>
            <person name="Marchant D.B."/>
            <person name="Chen G."/>
            <person name="Jenkins J."/>
            <person name="Shu S."/>
            <person name="Leebens-Mack J."/>
            <person name="Grimwood J."/>
            <person name="Schmutz J."/>
            <person name="Soltis P."/>
            <person name="Soltis D."/>
            <person name="Chen Z.-H."/>
        </authorList>
    </citation>
    <scope>NUCLEOTIDE SEQUENCE</scope>
    <source>
        <strain evidence="1">Whitten #5841</strain>
        <tissue evidence="1">Leaf</tissue>
    </source>
</reference>
<keyword evidence="2" id="KW-1185">Reference proteome</keyword>
<organism evidence="1 2">
    <name type="scientific">Ceratopteris richardii</name>
    <name type="common">Triangle waterfern</name>
    <dbReference type="NCBI Taxonomy" id="49495"/>
    <lineage>
        <taxon>Eukaryota</taxon>
        <taxon>Viridiplantae</taxon>
        <taxon>Streptophyta</taxon>
        <taxon>Embryophyta</taxon>
        <taxon>Tracheophyta</taxon>
        <taxon>Polypodiopsida</taxon>
        <taxon>Polypodiidae</taxon>
        <taxon>Polypodiales</taxon>
        <taxon>Pteridineae</taxon>
        <taxon>Pteridaceae</taxon>
        <taxon>Parkerioideae</taxon>
        <taxon>Ceratopteris</taxon>
    </lineage>
</organism>